<evidence type="ECO:0000256" key="1">
    <source>
        <dbReference type="SAM" id="MobiDB-lite"/>
    </source>
</evidence>
<dbReference type="InterPro" id="IPR001279">
    <property type="entry name" value="Metallo-B-lactamas"/>
</dbReference>
<comment type="caution">
    <text evidence="3">The sequence shown here is derived from an EMBL/GenBank/DDBJ whole genome shotgun (WGS) entry which is preliminary data.</text>
</comment>
<accession>A0A6L6WU36</accession>
<sequence>MRIDERAAEERHPGRRTLLRGAALGTAAPLLSGTAVAGSPAPGAPARAADSVSYRWLGTSGWRIDIGTGGGTGGGTGARTGAGRRPRAATVLVDPYVTRFPTGLFSGAFDPGTRLRVDKPLVRRHAGTPEVICVTHTHWDHLNDVPHLARTTGARVIGTETTYHVLRSFGVAAEQLSVVKGGEVLAFDGYVIEVASSRHSRNAAHSYFAPGTLHAPPATAPRTVGDLPEGDTLAFKVTPDGAPSALFMGASDFDERSFAGLAPDIAMVAVASTASTHRYVPRLLDALGRPGVLVPVHWDDFERPLTLPPRRDGTDLDDFLDRAREVSPGSRIVVPDYRTAYGADLRPRP</sequence>
<organism evidence="3 4">
    <name type="scientific">Streptomyces typhae</name>
    <dbReference type="NCBI Taxonomy" id="2681492"/>
    <lineage>
        <taxon>Bacteria</taxon>
        <taxon>Bacillati</taxon>
        <taxon>Actinomycetota</taxon>
        <taxon>Actinomycetes</taxon>
        <taxon>Kitasatosporales</taxon>
        <taxon>Streptomycetaceae</taxon>
        <taxon>Streptomyces</taxon>
    </lineage>
</organism>
<dbReference type="AlphaFoldDB" id="A0A6L6WU36"/>
<keyword evidence="3" id="KW-0378">Hydrolase</keyword>
<proteinExistence type="predicted"/>
<reference evidence="3 4" key="1">
    <citation type="submission" date="2019-11" db="EMBL/GenBank/DDBJ databases">
        <title>Streptomyces typhae sp. nov., a novel endophytic actinomycete isolated from the root of cattail pollen (Typha angustifolia L.).</title>
        <authorList>
            <person name="Peng C."/>
        </authorList>
    </citation>
    <scope>NUCLEOTIDE SEQUENCE [LARGE SCALE GENOMIC DNA]</scope>
    <source>
        <strain evidence="4">p1417</strain>
    </source>
</reference>
<gene>
    <name evidence="3" type="ORF">GPA10_09675</name>
</gene>
<evidence type="ECO:0000313" key="4">
    <source>
        <dbReference type="Proteomes" id="UP000483802"/>
    </source>
</evidence>
<feature type="compositionally biased region" description="Gly residues" evidence="1">
    <location>
        <begin position="67"/>
        <end position="80"/>
    </location>
</feature>
<dbReference type="Pfam" id="PF12706">
    <property type="entry name" value="Lactamase_B_2"/>
    <property type="match status" value="1"/>
</dbReference>
<dbReference type="CDD" id="cd06262">
    <property type="entry name" value="metallo-hydrolase-like_MBL-fold"/>
    <property type="match status" value="1"/>
</dbReference>
<dbReference type="PANTHER" id="PTHR43546:SF3">
    <property type="entry name" value="UPF0173 METAL-DEPENDENT HYDROLASE MJ1163"/>
    <property type="match status" value="1"/>
</dbReference>
<dbReference type="Proteomes" id="UP000483802">
    <property type="component" value="Unassembled WGS sequence"/>
</dbReference>
<dbReference type="RefSeq" id="WP_157165104.1">
    <property type="nucleotide sequence ID" value="NZ_WPNZ01000004.1"/>
</dbReference>
<keyword evidence="4" id="KW-1185">Reference proteome</keyword>
<dbReference type="SUPFAM" id="SSF56281">
    <property type="entry name" value="Metallo-hydrolase/oxidoreductase"/>
    <property type="match status" value="1"/>
</dbReference>
<evidence type="ECO:0000259" key="2">
    <source>
        <dbReference type="Pfam" id="PF12706"/>
    </source>
</evidence>
<dbReference type="GO" id="GO:0016787">
    <property type="term" value="F:hydrolase activity"/>
    <property type="evidence" value="ECO:0007669"/>
    <property type="project" value="UniProtKB-KW"/>
</dbReference>
<dbReference type="InterPro" id="IPR006311">
    <property type="entry name" value="TAT_signal"/>
</dbReference>
<protein>
    <submittedName>
        <fullName evidence="3">MBL fold metallo-hydrolase</fullName>
    </submittedName>
</protein>
<feature type="region of interest" description="Disordered" evidence="1">
    <location>
        <begin position="65"/>
        <end position="85"/>
    </location>
</feature>
<name>A0A6L6WU36_9ACTN</name>
<dbReference type="InterPro" id="IPR050114">
    <property type="entry name" value="UPF0173_UPF0282_UlaG_hydrolase"/>
</dbReference>
<dbReference type="InterPro" id="IPR036866">
    <property type="entry name" value="RibonucZ/Hydroxyglut_hydro"/>
</dbReference>
<dbReference type="EMBL" id="WPNZ01000004">
    <property type="protein sequence ID" value="MVO85018.1"/>
    <property type="molecule type" value="Genomic_DNA"/>
</dbReference>
<evidence type="ECO:0000313" key="3">
    <source>
        <dbReference type="EMBL" id="MVO85018.1"/>
    </source>
</evidence>
<dbReference type="Gene3D" id="3.60.15.10">
    <property type="entry name" value="Ribonuclease Z/Hydroxyacylglutathione hydrolase-like"/>
    <property type="match status" value="1"/>
</dbReference>
<dbReference type="PANTHER" id="PTHR43546">
    <property type="entry name" value="UPF0173 METAL-DEPENDENT HYDROLASE MJ1163-RELATED"/>
    <property type="match status" value="1"/>
</dbReference>
<dbReference type="PROSITE" id="PS51318">
    <property type="entry name" value="TAT"/>
    <property type="match status" value="1"/>
</dbReference>
<feature type="domain" description="Metallo-beta-lactamase" evidence="2">
    <location>
        <begin position="109"/>
        <end position="267"/>
    </location>
</feature>